<organism evidence="1 2">
    <name type="scientific">Eumeta variegata</name>
    <name type="common">Bagworm moth</name>
    <name type="synonym">Eumeta japonica</name>
    <dbReference type="NCBI Taxonomy" id="151549"/>
    <lineage>
        <taxon>Eukaryota</taxon>
        <taxon>Metazoa</taxon>
        <taxon>Ecdysozoa</taxon>
        <taxon>Arthropoda</taxon>
        <taxon>Hexapoda</taxon>
        <taxon>Insecta</taxon>
        <taxon>Pterygota</taxon>
        <taxon>Neoptera</taxon>
        <taxon>Endopterygota</taxon>
        <taxon>Lepidoptera</taxon>
        <taxon>Glossata</taxon>
        <taxon>Ditrysia</taxon>
        <taxon>Tineoidea</taxon>
        <taxon>Psychidae</taxon>
        <taxon>Oiketicinae</taxon>
        <taxon>Eumeta</taxon>
    </lineage>
</organism>
<dbReference type="EMBL" id="BGZK01000073">
    <property type="protein sequence ID" value="GBP15676.1"/>
    <property type="molecule type" value="Genomic_DNA"/>
</dbReference>
<dbReference type="Proteomes" id="UP000299102">
    <property type="component" value="Unassembled WGS sequence"/>
</dbReference>
<comment type="caution">
    <text evidence="1">The sequence shown here is derived from an EMBL/GenBank/DDBJ whole genome shotgun (WGS) entry which is preliminary data.</text>
</comment>
<evidence type="ECO:0000313" key="1">
    <source>
        <dbReference type="EMBL" id="GBP15676.1"/>
    </source>
</evidence>
<gene>
    <name evidence="1" type="ORF">EVAR_5367_1</name>
</gene>
<evidence type="ECO:0000313" key="2">
    <source>
        <dbReference type="Proteomes" id="UP000299102"/>
    </source>
</evidence>
<name>A0A4C1TMY3_EUMVA</name>
<protein>
    <submittedName>
        <fullName evidence="1">Uncharacterized protein</fullName>
    </submittedName>
</protein>
<accession>A0A4C1TMY3</accession>
<dbReference type="AlphaFoldDB" id="A0A4C1TMY3"/>
<sequence length="255" mass="29206">MCNERCPPCPSTSNKSAVGVWKEISSEKRDAYFYGFRFDDTWNSRILILWGFHKSRLRSKRVEGSTRAIRDKVTILAYGHLRNLESHMCGVGLSGKNRVSALRGDIELNARNWAGDLLCVGPLKMSTSVERVVLWTKLVISQLTFKNLVMITLMKEISSVRLPVHSWLQVAVAVIKWGELKDSIRQIETSPRDFFLYLPPYIFFHGNFKRRTSMHVVEGRCSPPYTYARIPEESKVCRLPVVGHGTSMPLMELQE</sequence>
<proteinExistence type="predicted"/>
<reference evidence="1 2" key="1">
    <citation type="journal article" date="2019" name="Commun. Biol.">
        <title>The bagworm genome reveals a unique fibroin gene that provides high tensile strength.</title>
        <authorList>
            <person name="Kono N."/>
            <person name="Nakamura H."/>
            <person name="Ohtoshi R."/>
            <person name="Tomita M."/>
            <person name="Numata K."/>
            <person name="Arakawa K."/>
        </authorList>
    </citation>
    <scope>NUCLEOTIDE SEQUENCE [LARGE SCALE GENOMIC DNA]</scope>
</reference>
<keyword evidence="2" id="KW-1185">Reference proteome</keyword>